<keyword evidence="6" id="KW-1133">Transmembrane helix</keyword>
<evidence type="ECO:0000256" key="12">
    <source>
        <dbReference type="RuleBase" id="RU000461"/>
    </source>
</evidence>
<keyword evidence="8 11" id="KW-0408">Iron</keyword>
<evidence type="ECO:0000256" key="10">
    <source>
        <dbReference type="ARBA" id="ARBA00023136"/>
    </source>
</evidence>
<dbReference type="PANTHER" id="PTHR47947">
    <property type="entry name" value="CYTOCHROME P450 82C3-RELATED"/>
    <property type="match status" value="1"/>
</dbReference>
<evidence type="ECO:0000256" key="11">
    <source>
        <dbReference type="PIRSR" id="PIRSR602401-1"/>
    </source>
</evidence>
<dbReference type="InterPro" id="IPR017972">
    <property type="entry name" value="Cyt_P450_CS"/>
</dbReference>
<comment type="caution">
    <text evidence="13">The sequence shown here is derived from an EMBL/GenBank/DDBJ whole genome shotgun (WGS) entry which is preliminary data.</text>
</comment>
<name>A0AAV0L746_9ROSI</name>
<reference evidence="13" key="1">
    <citation type="submission" date="2022-08" db="EMBL/GenBank/DDBJ databases">
        <authorList>
            <person name="Gutierrez-Valencia J."/>
        </authorList>
    </citation>
    <scope>NUCLEOTIDE SEQUENCE</scope>
</reference>
<dbReference type="Pfam" id="PF00067">
    <property type="entry name" value="p450"/>
    <property type="match status" value="1"/>
</dbReference>
<evidence type="ECO:0000313" key="13">
    <source>
        <dbReference type="EMBL" id="CAI0429955.1"/>
    </source>
</evidence>
<dbReference type="InterPro" id="IPR050651">
    <property type="entry name" value="Plant_Cytochrome_P450_Monoox"/>
</dbReference>
<evidence type="ECO:0000256" key="6">
    <source>
        <dbReference type="ARBA" id="ARBA00022989"/>
    </source>
</evidence>
<sequence>MMEKAAYDNAYCYSLLPVLLVFSLVLYLTSAHRRVGRKLPPIVPGALPILGHIRLMRSPSHQTLMGLAQQHGPIFTLRLGTKLAVVVTSASLVEECFTKNDVVLANRPAFIMGKHMEYDNTSITQISYCDHWRHLRRISAVEILSNQRINGFQPIRLQEVHRLVANLSGGEAGGRRRVEMKSALNQLAFDVMTRVVSGKRYYGGGGGGDDMEATRFTEIMKKVAEYGGATSPVDFVPLLRWLDRGRYEKEAMELAGKTDRFFQGLIDEQRRGKETTNSAIERLLKLQESDPENYSDQIIKNLVLVMVLGGTETNAVTMEWAMSCLLNNPDKLAKAREEIDKQVGQERLLEESDIAGLPYLGNIISETFRLYPASPLLVPHFASEDCVVGGYLVPAHTMVLVNAYAIHRDPNLWDDPMSFKPERHSAAAGKVDGAKILTFGMGRRVCPGVGMANRLVAYTLGTLIQCFEWERVGEEEIDMTEGKGITMPKVKPLEAICVARPVVKNIIVS</sequence>
<evidence type="ECO:0000256" key="1">
    <source>
        <dbReference type="ARBA" id="ARBA00004167"/>
    </source>
</evidence>
<keyword evidence="9 12" id="KW-0503">Monooxygenase</keyword>
<protein>
    <recommendedName>
        <fullName evidence="15">Cytochrome P450</fullName>
    </recommendedName>
</protein>
<keyword evidence="5 11" id="KW-0479">Metal-binding</keyword>
<feature type="binding site" description="axial binding residue" evidence="11">
    <location>
        <position position="446"/>
    </location>
    <ligand>
        <name>heme</name>
        <dbReference type="ChEBI" id="CHEBI:30413"/>
    </ligand>
    <ligandPart>
        <name>Fe</name>
        <dbReference type="ChEBI" id="CHEBI:18248"/>
    </ligandPart>
</feature>
<keyword evidence="3 11" id="KW-0349">Heme</keyword>
<comment type="subcellular location">
    <subcellularLocation>
        <location evidence="1">Membrane</location>
        <topology evidence="1">Single-pass membrane protein</topology>
    </subcellularLocation>
</comment>
<dbReference type="EMBL" id="CAMGYJ010000006">
    <property type="protein sequence ID" value="CAI0429955.1"/>
    <property type="molecule type" value="Genomic_DNA"/>
</dbReference>
<dbReference type="GO" id="GO:0016705">
    <property type="term" value="F:oxidoreductase activity, acting on paired donors, with incorporation or reduction of molecular oxygen"/>
    <property type="evidence" value="ECO:0007669"/>
    <property type="project" value="InterPro"/>
</dbReference>
<dbReference type="AlphaFoldDB" id="A0AAV0L746"/>
<evidence type="ECO:0000256" key="8">
    <source>
        <dbReference type="ARBA" id="ARBA00023004"/>
    </source>
</evidence>
<evidence type="ECO:0000256" key="9">
    <source>
        <dbReference type="ARBA" id="ARBA00023033"/>
    </source>
</evidence>
<gene>
    <name evidence="13" type="ORF">LITE_LOCUS22382</name>
</gene>
<dbReference type="GO" id="GO:0020037">
    <property type="term" value="F:heme binding"/>
    <property type="evidence" value="ECO:0007669"/>
    <property type="project" value="InterPro"/>
</dbReference>
<keyword evidence="14" id="KW-1185">Reference proteome</keyword>
<evidence type="ECO:0000256" key="7">
    <source>
        <dbReference type="ARBA" id="ARBA00023002"/>
    </source>
</evidence>
<accession>A0AAV0L746</accession>
<dbReference type="GO" id="GO:0016020">
    <property type="term" value="C:membrane"/>
    <property type="evidence" value="ECO:0007669"/>
    <property type="project" value="UniProtKB-SubCell"/>
</dbReference>
<dbReference type="FunFam" id="1.10.630.10:FF:000023">
    <property type="entry name" value="Cytochrome P450 family protein"/>
    <property type="match status" value="1"/>
</dbReference>
<dbReference type="GO" id="GO:0005506">
    <property type="term" value="F:iron ion binding"/>
    <property type="evidence" value="ECO:0007669"/>
    <property type="project" value="InterPro"/>
</dbReference>
<evidence type="ECO:0000256" key="3">
    <source>
        <dbReference type="ARBA" id="ARBA00022617"/>
    </source>
</evidence>
<dbReference type="GO" id="GO:0004497">
    <property type="term" value="F:monooxygenase activity"/>
    <property type="evidence" value="ECO:0007669"/>
    <property type="project" value="UniProtKB-KW"/>
</dbReference>
<dbReference type="PRINTS" id="PR00385">
    <property type="entry name" value="P450"/>
</dbReference>
<dbReference type="Proteomes" id="UP001154282">
    <property type="component" value="Unassembled WGS sequence"/>
</dbReference>
<dbReference type="PROSITE" id="PS00086">
    <property type="entry name" value="CYTOCHROME_P450"/>
    <property type="match status" value="1"/>
</dbReference>
<keyword evidence="7 12" id="KW-0560">Oxidoreductase</keyword>
<dbReference type="InterPro" id="IPR002401">
    <property type="entry name" value="Cyt_P450_E_grp-I"/>
</dbReference>
<comment type="similarity">
    <text evidence="2 12">Belongs to the cytochrome P450 family.</text>
</comment>
<dbReference type="CDD" id="cd20653">
    <property type="entry name" value="CYP81"/>
    <property type="match status" value="1"/>
</dbReference>
<comment type="cofactor">
    <cofactor evidence="11">
        <name>heme</name>
        <dbReference type="ChEBI" id="CHEBI:30413"/>
    </cofactor>
</comment>
<dbReference type="InterPro" id="IPR001128">
    <property type="entry name" value="Cyt_P450"/>
</dbReference>
<keyword evidence="10" id="KW-0472">Membrane</keyword>
<proteinExistence type="inferred from homology"/>
<dbReference type="InterPro" id="IPR036396">
    <property type="entry name" value="Cyt_P450_sf"/>
</dbReference>
<evidence type="ECO:0000256" key="5">
    <source>
        <dbReference type="ARBA" id="ARBA00022723"/>
    </source>
</evidence>
<dbReference type="PRINTS" id="PR00463">
    <property type="entry name" value="EP450I"/>
</dbReference>
<dbReference type="PANTHER" id="PTHR47947:SF62">
    <property type="entry name" value="CYTOCHROME P450, FAMILY 81, SUBFAMILY D, POLYPEPTIDE 5"/>
    <property type="match status" value="1"/>
</dbReference>
<evidence type="ECO:0000256" key="2">
    <source>
        <dbReference type="ARBA" id="ARBA00010617"/>
    </source>
</evidence>
<evidence type="ECO:0008006" key="15">
    <source>
        <dbReference type="Google" id="ProtNLM"/>
    </source>
</evidence>
<evidence type="ECO:0000256" key="4">
    <source>
        <dbReference type="ARBA" id="ARBA00022692"/>
    </source>
</evidence>
<dbReference type="Gene3D" id="1.10.630.10">
    <property type="entry name" value="Cytochrome P450"/>
    <property type="match status" value="1"/>
</dbReference>
<keyword evidence="4" id="KW-0812">Transmembrane</keyword>
<evidence type="ECO:0000313" key="14">
    <source>
        <dbReference type="Proteomes" id="UP001154282"/>
    </source>
</evidence>
<organism evidence="13 14">
    <name type="scientific">Linum tenue</name>
    <dbReference type="NCBI Taxonomy" id="586396"/>
    <lineage>
        <taxon>Eukaryota</taxon>
        <taxon>Viridiplantae</taxon>
        <taxon>Streptophyta</taxon>
        <taxon>Embryophyta</taxon>
        <taxon>Tracheophyta</taxon>
        <taxon>Spermatophyta</taxon>
        <taxon>Magnoliopsida</taxon>
        <taxon>eudicotyledons</taxon>
        <taxon>Gunneridae</taxon>
        <taxon>Pentapetalae</taxon>
        <taxon>rosids</taxon>
        <taxon>fabids</taxon>
        <taxon>Malpighiales</taxon>
        <taxon>Linaceae</taxon>
        <taxon>Linum</taxon>
    </lineage>
</organism>
<dbReference type="SUPFAM" id="SSF48264">
    <property type="entry name" value="Cytochrome P450"/>
    <property type="match status" value="1"/>
</dbReference>